<feature type="transmembrane region" description="Helical" evidence="1">
    <location>
        <begin position="125"/>
        <end position="147"/>
    </location>
</feature>
<gene>
    <name evidence="2" type="ORF">WIS52_05635</name>
</gene>
<proteinExistence type="predicted"/>
<feature type="transmembrane region" description="Helical" evidence="1">
    <location>
        <begin position="52"/>
        <end position="69"/>
    </location>
</feature>
<reference evidence="2 3" key="1">
    <citation type="submission" date="2024-03" db="EMBL/GenBank/DDBJ databases">
        <title>Draft genome sequence of Pseudonocardia nematodicida JCM 31783.</title>
        <authorList>
            <person name="Butdee W."/>
            <person name="Duangmal K."/>
        </authorList>
    </citation>
    <scope>NUCLEOTIDE SEQUENCE [LARGE SCALE GENOMIC DNA]</scope>
    <source>
        <strain evidence="2 3">JCM 31783</strain>
    </source>
</reference>
<keyword evidence="1" id="KW-1133">Transmembrane helix</keyword>
<sequence>MSTLVVPRVVRRPAVPHAVVVSIVSWLAAILAGMAETLVRLAVAEPPTGGEVAARAGIYLVLAALVLLLRTGHDPIRWTVVLVLGVLGSLSLVVEPVRALLGGASAATFLVTASLPELAAAGLRALHLVEVLVALVLLFHPSATAFFRMSRTERRSSQV</sequence>
<dbReference type="EMBL" id="JBEDNQ010000002">
    <property type="protein sequence ID" value="MEQ3549944.1"/>
    <property type="molecule type" value="Genomic_DNA"/>
</dbReference>
<evidence type="ECO:0000313" key="2">
    <source>
        <dbReference type="EMBL" id="MEQ3549944.1"/>
    </source>
</evidence>
<evidence type="ECO:0000256" key="1">
    <source>
        <dbReference type="SAM" id="Phobius"/>
    </source>
</evidence>
<evidence type="ECO:0000313" key="3">
    <source>
        <dbReference type="Proteomes" id="UP001494902"/>
    </source>
</evidence>
<keyword evidence="3" id="KW-1185">Reference proteome</keyword>
<comment type="caution">
    <text evidence="2">The sequence shown here is derived from an EMBL/GenBank/DDBJ whole genome shotgun (WGS) entry which is preliminary data.</text>
</comment>
<accession>A0ABV1K649</accession>
<organism evidence="2 3">
    <name type="scientific">Pseudonocardia nematodicida</name>
    <dbReference type="NCBI Taxonomy" id="1206997"/>
    <lineage>
        <taxon>Bacteria</taxon>
        <taxon>Bacillati</taxon>
        <taxon>Actinomycetota</taxon>
        <taxon>Actinomycetes</taxon>
        <taxon>Pseudonocardiales</taxon>
        <taxon>Pseudonocardiaceae</taxon>
        <taxon>Pseudonocardia</taxon>
    </lineage>
</organism>
<feature type="transmembrane region" description="Helical" evidence="1">
    <location>
        <begin position="75"/>
        <end position="93"/>
    </location>
</feature>
<protein>
    <submittedName>
        <fullName evidence="2">Uncharacterized protein</fullName>
    </submittedName>
</protein>
<keyword evidence="1" id="KW-0472">Membrane</keyword>
<feature type="transmembrane region" description="Helical" evidence="1">
    <location>
        <begin position="20"/>
        <end position="43"/>
    </location>
</feature>
<name>A0ABV1K649_9PSEU</name>
<keyword evidence="1" id="KW-0812">Transmembrane</keyword>
<dbReference type="RefSeq" id="WP_349297035.1">
    <property type="nucleotide sequence ID" value="NZ_JBEDNQ010000002.1"/>
</dbReference>
<dbReference type="Proteomes" id="UP001494902">
    <property type="component" value="Unassembled WGS sequence"/>
</dbReference>